<accession>A0ABR9ZED9</accession>
<organism evidence="1 2">
    <name type="scientific">Vibrio anguillarum</name>
    <name type="common">Listonella anguillarum</name>
    <dbReference type="NCBI Taxonomy" id="55601"/>
    <lineage>
        <taxon>Bacteria</taxon>
        <taxon>Pseudomonadati</taxon>
        <taxon>Pseudomonadota</taxon>
        <taxon>Gammaproteobacteria</taxon>
        <taxon>Vibrionales</taxon>
        <taxon>Vibrionaceae</taxon>
        <taxon>Vibrio</taxon>
    </lineage>
</organism>
<proteinExistence type="predicted"/>
<feature type="non-terminal residue" evidence="1">
    <location>
        <position position="76"/>
    </location>
</feature>
<evidence type="ECO:0000313" key="2">
    <source>
        <dbReference type="Proteomes" id="UP000726136"/>
    </source>
</evidence>
<comment type="caution">
    <text evidence="1">The sequence shown here is derived from an EMBL/GenBank/DDBJ whole genome shotgun (WGS) entry which is preliminary data.</text>
</comment>
<gene>
    <name evidence="1" type="ORF">EAY46_27970</name>
</gene>
<sequence length="76" mass="8802">MATLVKTSSGTWKAVIRKTGWPTTSKTFRLKRDAEDWARRTEDEIVRGVYIKRSSSERLTIEEALKRYLAEISPTK</sequence>
<dbReference type="EMBL" id="RDPI01001143">
    <property type="protein sequence ID" value="MBF4376819.1"/>
    <property type="molecule type" value="Genomic_DNA"/>
</dbReference>
<protein>
    <submittedName>
        <fullName evidence="1">Site-specific integrase</fullName>
    </submittedName>
</protein>
<evidence type="ECO:0000313" key="1">
    <source>
        <dbReference type="EMBL" id="MBF4376819.1"/>
    </source>
</evidence>
<keyword evidence="2" id="KW-1185">Reference proteome</keyword>
<name>A0ABR9ZED9_VIBAN</name>
<reference evidence="1 2" key="1">
    <citation type="journal article" date="2021" name="PeerJ">
        <title>Analysis of 44 Vibrio anguillarum genomes reveals high genetic diversity.</title>
        <authorList>
            <person name="Hansen M.J."/>
            <person name="Dalsgaard I."/>
        </authorList>
    </citation>
    <scope>NUCLEOTIDE SEQUENCE [LARGE SCALE GENOMIC DNA]</scope>
    <source>
        <strain evidence="1 2">040915-1/1B</strain>
    </source>
</reference>
<dbReference type="Proteomes" id="UP000726136">
    <property type="component" value="Unassembled WGS sequence"/>
</dbReference>